<accession>A0A6A7Y522</accession>
<feature type="domain" description="HTH araC/xylS-type" evidence="4">
    <location>
        <begin position="190"/>
        <end position="288"/>
    </location>
</feature>
<keyword evidence="2" id="KW-0238">DNA-binding</keyword>
<evidence type="ECO:0000256" key="2">
    <source>
        <dbReference type="ARBA" id="ARBA00023125"/>
    </source>
</evidence>
<reference evidence="5 6" key="1">
    <citation type="submission" date="2019-09" db="EMBL/GenBank/DDBJ databases">
        <title>Segnochrobactrum spirostomi gen. nov., sp. nov., isolated from the ciliate Spirostomum cf. yagiui and description of a novel family, Segnochrobactraceae fam. nov. within the order Rhizobiales of the class Alphaproteobacteria.</title>
        <authorList>
            <person name="Akter S."/>
            <person name="Shazib S.U.A."/>
            <person name="Shin M.K."/>
        </authorList>
    </citation>
    <scope>NUCLEOTIDE SEQUENCE [LARGE SCALE GENOMIC DNA]</scope>
    <source>
        <strain evidence="5 6">Sp-1</strain>
    </source>
</reference>
<proteinExistence type="predicted"/>
<dbReference type="InterPro" id="IPR003313">
    <property type="entry name" value="AraC-bd"/>
</dbReference>
<evidence type="ECO:0000313" key="5">
    <source>
        <dbReference type="EMBL" id="MQT14274.1"/>
    </source>
</evidence>
<dbReference type="AlphaFoldDB" id="A0A6A7Y522"/>
<keyword evidence="1" id="KW-0805">Transcription regulation</keyword>
<dbReference type="GO" id="GO:0003700">
    <property type="term" value="F:DNA-binding transcription factor activity"/>
    <property type="evidence" value="ECO:0007669"/>
    <property type="project" value="InterPro"/>
</dbReference>
<dbReference type="Gene3D" id="2.60.120.10">
    <property type="entry name" value="Jelly Rolls"/>
    <property type="match status" value="1"/>
</dbReference>
<dbReference type="InterPro" id="IPR011051">
    <property type="entry name" value="RmlC_Cupin_sf"/>
</dbReference>
<dbReference type="InterPro" id="IPR018060">
    <property type="entry name" value="HTH_AraC"/>
</dbReference>
<organism evidence="5 6">
    <name type="scientific">Segnochrobactrum spirostomi</name>
    <dbReference type="NCBI Taxonomy" id="2608987"/>
    <lineage>
        <taxon>Bacteria</taxon>
        <taxon>Pseudomonadati</taxon>
        <taxon>Pseudomonadota</taxon>
        <taxon>Alphaproteobacteria</taxon>
        <taxon>Hyphomicrobiales</taxon>
        <taxon>Segnochrobactraceae</taxon>
        <taxon>Segnochrobactrum</taxon>
    </lineage>
</organism>
<dbReference type="PROSITE" id="PS01124">
    <property type="entry name" value="HTH_ARAC_FAMILY_2"/>
    <property type="match status" value="1"/>
</dbReference>
<dbReference type="Pfam" id="PF12833">
    <property type="entry name" value="HTH_18"/>
    <property type="match status" value="1"/>
</dbReference>
<evidence type="ECO:0000259" key="4">
    <source>
        <dbReference type="PROSITE" id="PS01124"/>
    </source>
</evidence>
<gene>
    <name evidence="5" type="ORF">F0357_16805</name>
</gene>
<dbReference type="SUPFAM" id="SSF46689">
    <property type="entry name" value="Homeodomain-like"/>
    <property type="match status" value="2"/>
</dbReference>
<dbReference type="InterPro" id="IPR018062">
    <property type="entry name" value="HTH_AraC-typ_CS"/>
</dbReference>
<name>A0A6A7Y522_9HYPH</name>
<dbReference type="GO" id="GO:0043565">
    <property type="term" value="F:sequence-specific DNA binding"/>
    <property type="evidence" value="ECO:0007669"/>
    <property type="project" value="InterPro"/>
</dbReference>
<dbReference type="InterPro" id="IPR014710">
    <property type="entry name" value="RmlC-like_jellyroll"/>
</dbReference>
<dbReference type="PANTHER" id="PTHR43280:SF27">
    <property type="entry name" value="TRANSCRIPTIONAL REGULATOR MTLR"/>
    <property type="match status" value="1"/>
</dbReference>
<comment type="caution">
    <text evidence="5">The sequence shown here is derived from an EMBL/GenBank/DDBJ whole genome shotgun (WGS) entry which is preliminary data.</text>
</comment>
<dbReference type="Proteomes" id="UP000332515">
    <property type="component" value="Unassembled WGS sequence"/>
</dbReference>
<dbReference type="InterPro" id="IPR009057">
    <property type="entry name" value="Homeodomain-like_sf"/>
</dbReference>
<dbReference type="Pfam" id="PF02311">
    <property type="entry name" value="AraC_binding"/>
    <property type="match status" value="1"/>
</dbReference>
<keyword evidence="6" id="KW-1185">Reference proteome</keyword>
<dbReference type="PROSITE" id="PS00041">
    <property type="entry name" value="HTH_ARAC_FAMILY_1"/>
    <property type="match status" value="1"/>
</dbReference>
<dbReference type="CDD" id="cd06976">
    <property type="entry name" value="cupin_MtlR-like_N"/>
    <property type="match status" value="1"/>
</dbReference>
<keyword evidence="3" id="KW-0804">Transcription</keyword>
<evidence type="ECO:0000256" key="3">
    <source>
        <dbReference type="ARBA" id="ARBA00023163"/>
    </source>
</evidence>
<dbReference type="Gene3D" id="1.10.10.60">
    <property type="entry name" value="Homeodomain-like"/>
    <property type="match status" value="2"/>
</dbReference>
<sequence length="307" mass="34947">MGMERKLAPDHEVIVYRPSESFRWNVHDYPHHLAKWHHHPEYELHLIQASSGTMMVGDHVEPFSEGCLVLTGPHVPHNWMSDVPPGVVVPNRDMLVQFTPQFADRLCASFVEFEEISTLFDEAAYGLVFSGRTAREGAVLLRQIGEAYGASRLVLFLDLLTLLAARPSERRSLSRRLPTPARSQLEERIETALDYIRENYVSEIRLADVAALCGMEPTAFSRWFKKQTGHTFAKFVNRTRVYSACTRLMETDQPITDICFEVGFNNIANFNRQFAKFCEQTPSSYRRRTRMVATTVPPLAGDLRAGA</sequence>
<dbReference type="SMART" id="SM00342">
    <property type="entry name" value="HTH_ARAC"/>
    <property type="match status" value="1"/>
</dbReference>
<evidence type="ECO:0000256" key="1">
    <source>
        <dbReference type="ARBA" id="ARBA00023015"/>
    </source>
</evidence>
<dbReference type="PANTHER" id="PTHR43280">
    <property type="entry name" value="ARAC-FAMILY TRANSCRIPTIONAL REGULATOR"/>
    <property type="match status" value="1"/>
</dbReference>
<evidence type="ECO:0000313" key="6">
    <source>
        <dbReference type="Proteomes" id="UP000332515"/>
    </source>
</evidence>
<dbReference type="SUPFAM" id="SSF51182">
    <property type="entry name" value="RmlC-like cupins"/>
    <property type="match status" value="1"/>
</dbReference>
<dbReference type="EMBL" id="VWNA01000001">
    <property type="protein sequence ID" value="MQT14274.1"/>
    <property type="molecule type" value="Genomic_DNA"/>
</dbReference>
<protein>
    <submittedName>
        <fullName evidence="5">AraC family transcriptional regulator</fullName>
    </submittedName>
</protein>